<proteinExistence type="inferred from homology"/>
<organism evidence="6 7">
    <name type="scientific">Stenotrophomonas cyclobalanopsidis</name>
    <dbReference type="NCBI Taxonomy" id="2771362"/>
    <lineage>
        <taxon>Bacteria</taxon>
        <taxon>Pseudomonadati</taxon>
        <taxon>Pseudomonadota</taxon>
        <taxon>Gammaproteobacteria</taxon>
        <taxon>Lysobacterales</taxon>
        <taxon>Lysobacteraceae</taxon>
        <taxon>Stenotrophomonas</taxon>
    </lineage>
</organism>
<evidence type="ECO:0000313" key="6">
    <source>
        <dbReference type="EMBL" id="KAA9002179.1"/>
    </source>
</evidence>
<dbReference type="Gene3D" id="3.40.190.10">
    <property type="entry name" value="Periplasmic binding protein-like II"/>
    <property type="match status" value="2"/>
</dbReference>
<dbReference type="SUPFAM" id="SSF53850">
    <property type="entry name" value="Periplasmic binding protein-like II"/>
    <property type="match status" value="1"/>
</dbReference>
<name>A0ABQ6T3E0_9GAMM</name>
<evidence type="ECO:0000256" key="1">
    <source>
        <dbReference type="ARBA" id="ARBA00009437"/>
    </source>
</evidence>
<dbReference type="Pfam" id="PF03466">
    <property type="entry name" value="LysR_substrate"/>
    <property type="match status" value="1"/>
</dbReference>
<evidence type="ECO:0000259" key="5">
    <source>
        <dbReference type="PROSITE" id="PS50931"/>
    </source>
</evidence>
<dbReference type="EMBL" id="VYKI01000004">
    <property type="protein sequence ID" value="KAA9002179.1"/>
    <property type="molecule type" value="Genomic_DNA"/>
</dbReference>
<dbReference type="PROSITE" id="PS50931">
    <property type="entry name" value="HTH_LYSR"/>
    <property type="match status" value="1"/>
</dbReference>
<evidence type="ECO:0000256" key="4">
    <source>
        <dbReference type="ARBA" id="ARBA00023163"/>
    </source>
</evidence>
<evidence type="ECO:0000313" key="7">
    <source>
        <dbReference type="Proteomes" id="UP000326367"/>
    </source>
</evidence>
<comment type="similarity">
    <text evidence="1">Belongs to the LysR transcriptional regulatory family.</text>
</comment>
<dbReference type="InterPro" id="IPR058163">
    <property type="entry name" value="LysR-type_TF_proteobact-type"/>
</dbReference>
<dbReference type="PANTHER" id="PTHR30537:SF17">
    <property type="entry name" value="LYSR-FAMILY REGULATORY PROTEIN"/>
    <property type="match status" value="1"/>
</dbReference>
<reference evidence="6 7" key="1">
    <citation type="journal article" date="2020" name="Antonie Van Leeuwenhoek">
        <title>Stenotrophomonas cyclobalanopsidis sp. nov., isolated from the leaf spot disease of Cyclobalanopsis patelliformis.</title>
        <authorList>
            <person name="Bian D.R."/>
            <person name="Xue H."/>
            <person name="Piao C.G."/>
            <person name="Li Y."/>
        </authorList>
    </citation>
    <scope>NUCLEOTIDE SEQUENCE [LARGE SCALE GENOMIC DNA]</scope>
    <source>
        <strain evidence="6 7">TPQG1-4</strain>
    </source>
</reference>
<dbReference type="InterPro" id="IPR000847">
    <property type="entry name" value="LysR_HTH_N"/>
</dbReference>
<gene>
    <name evidence="6" type="ORF">FJU31_04700</name>
</gene>
<keyword evidence="2" id="KW-0805">Transcription regulation</keyword>
<dbReference type="RefSeq" id="WP_150453701.1">
    <property type="nucleotide sequence ID" value="NZ_VYKI01000004.1"/>
</dbReference>
<dbReference type="Pfam" id="PF00126">
    <property type="entry name" value="HTH_1"/>
    <property type="match status" value="1"/>
</dbReference>
<keyword evidence="3" id="KW-0238">DNA-binding</keyword>
<dbReference type="Gene3D" id="1.10.10.10">
    <property type="entry name" value="Winged helix-like DNA-binding domain superfamily/Winged helix DNA-binding domain"/>
    <property type="match status" value="1"/>
</dbReference>
<protein>
    <submittedName>
        <fullName evidence="6">LysR family transcriptional regulator</fullName>
    </submittedName>
</protein>
<dbReference type="CDD" id="cd08472">
    <property type="entry name" value="PBP2_CrgA_like_3"/>
    <property type="match status" value="1"/>
</dbReference>
<dbReference type="SUPFAM" id="SSF46785">
    <property type="entry name" value="Winged helix' DNA-binding domain"/>
    <property type="match status" value="1"/>
</dbReference>
<keyword evidence="7" id="KW-1185">Reference proteome</keyword>
<sequence length="297" mass="32568">MDRFEAMRAFARVVETGSFTRAAHTLQVSRTTVTQLVQQLEAHLRLRLLHRTTRRVSVTADGGAYYPRIARLLAELEEVEGGLGDAASQPRGRLRIDVPGPYARLRLVPALPDFHARYPDIQLDIGVSDREVDVIADNVDCVIRGGAPADPALVARPLASLSIGFHASPAYLQRFGVPAHPRALEGPDHHMVGFLSPRTGRARVFLAQRGDERIEVQGRHAVGFDDGSAYLAAGVAGLGVVALPSYMADPHVASGKLQPVLQDWQLPPMPMHVMFPPNRHMSQRLRVFIDWVVEALG</sequence>
<accession>A0ABQ6T3E0</accession>
<dbReference type="InterPro" id="IPR036388">
    <property type="entry name" value="WH-like_DNA-bd_sf"/>
</dbReference>
<keyword evidence="4" id="KW-0804">Transcription</keyword>
<dbReference type="Proteomes" id="UP000326367">
    <property type="component" value="Unassembled WGS sequence"/>
</dbReference>
<evidence type="ECO:0000256" key="2">
    <source>
        <dbReference type="ARBA" id="ARBA00023015"/>
    </source>
</evidence>
<dbReference type="InterPro" id="IPR036390">
    <property type="entry name" value="WH_DNA-bd_sf"/>
</dbReference>
<dbReference type="PANTHER" id="PTHR30537">
    <property type="entry name" value="HTH-TYPE TRANSCRIPTIONAL REGULATOR"/>
    <property type="match status" value="1"/>
</dbReference>
<comment type="caution">
    <text evidence="6">The sequence shown here is derived from an EMBL/GenBank/DDBJ whole genome shotgun (WGS) entry which is preliminary data.</text>
</comment>
<dbReference type="InterPro" id="IPR005119">
    <property type="entry name" value="LysR_subst-bd"/>
</dbReference>
<feature type="domain" description="HTH lysR-type" evidence="5">
    <location>
        <begin position="1"/>
        <end position="59"/>
    </location>
</feature>
<evidence type="ECO:0000256" key="3">
    <source>
        <dbReference type="ARBA" id="ARBA00023125"/>
    </source>
</evidence>